<name>A0A0D3K273_EMIH1</name>
<proteinExistence type="predicted"/>
<dbReference type="GeneID" id="17275132"/>
<dbReference type="EnsemblProtists" id="EOD29858">
    <property type="protein sequence ID" value="EOD29858"/>
    <property type="gene ID" value="EMIHUDRAFT_365659"/>
</dbReference>
<dbReference type="PaxDb" id="2903-EOD29858"/>
<organism evidence="1 2">
    <name type="scientific">Emiliania huxleyi (strain CCMP1516)</name>
    <dbReference type="NCBI Taxonomy" id="280463"/>
    <lineage>
        <taxon>Eukaryota</taxon>
        <taxon>Haptista</taxon>
        <taxon>Haptophyta</taxon>
        <taxon>Prymnesiophyceae</taxon>
        <taxon>Isochrysidales</taxon>
        <taxon>Noelaerhabdaceae</taxon>
        <taxon>Emiliania</taxon>
    </lineage>
</organism>
<dbReference type="KEGG" id="ehx:EMIHUDRAFT_365659"/>
<reference evidence="2" key="1">
    <citation type="journal article" date="2013" name="Nature">
        <title>Pan genome of the phytoplankton Emiliania underpins its global distribution.</title>
        <authorList>
            <person name="Read B.A."/>
            <person name="Kegel J."/>
            <person name="Klute M.J."/>
            <person name="Kuo A."/>
            <person name="Lefebvre S.C."/>
            <person name="Maumus F."/>
            <person name="Mayer C."/>
            <person name="Miller J."/>
            <person name="Monier A."/>
            <person name="Salamov A."/>
            <person name="Young J."/>
            <person name="Aguilar M."/>
            <person name="Claverie J.M."/>
            <person name="Frickenhaus S."/>
            <person name="Gonzalez K."/>
            <person name="Herman E.K."/>
            <person name="Lin Y.C."/>
            <person name="Napier J."/>
            <person name="Ogata H."/>
            <person name="Sarno A.F."/>
            <person name="Shmutz J."/>
            <person name="Schroeder D."/>
            <person name="de Vargas C."/>
            <person name="Verret F."/>
            <person name="von Dassow P."/>
            <person name="Valentin K."/>
            <person name="Van de Peer Y."/>
            <person name="Wheeler G."/>
            <person name="Dacks J.B."/>
            <person name="Delwiche C.F."/>
            <person name="Dyhrman S.T."/>
            <person name="Glockner G."/>
            <person name="John U."/>
            <person name="Richards T."/>
            <person name="Worden A.Z."/>
            <person name="Zhang X."/>
            <person name="Grigoriev I.V."/>
            <person name="Allen A.E."/>
            <person name="Bidle K."/>
            <person name="Borodovsky M."/>
            <person name="Bowler C."/>
            <person name="Brownlee C."/>
            <person name="Cock J.M."/>
            <person name="Elias M."/>
            <person name="Gladyshev V.N."/>
            <person name="Groth M."/>
            <person name="Guda C."/>
            <person name="Hadaegh A."/>
            <person name="Iglesias-Rodriguez M.D."/>
            <person name="Jenkins J."/>
            <person name="Jones B.M."/>
            <person name="Lawson T."/>
            <person name="Leese F."/>
            <person name="Lindquist E."/>
            <person name="Lobanov A."/>
            <person name="Lomsadze A."/>
            <person name="Malik S.B."/>
            <person name="Marsh M.E."/>
            <person name="Mackinder L."/>
            <person name="Mock T."/>
            <person name="Mueller-Roeber B."/>
            <person name="Pagarete A."/>
            <person name="Parker M."/>
            <person name="Probert I."/>
            <person name="Quesneville H."/>
            <person name="Raines C."/>
            <person name="Rensing S.A."/>
            <person name="Riano-Pachon D.M."/>
            <person name="Richier S."/>
            <person name="Rokitta S."/>
            <person name="Shiraiwa Y."/>
            <person name="Soanes D.M."/>
            <person name="van der Giezen M."/>
            <person name="Wahlund T.M."/>
            <person name="Williams B."/>
            <person name="Wilson W."/>
            <person name="Wolfe G."/>
            <person name="Wurch L.L."/>
        </authorList>
    </citation>
    <scope>NUCLEOTIDE SEQUENCE</scope>
</reference>
<dbReference type="Proteomes" id="UP000013827">
    <property type="component" value="Unassembled WGS sequence"/>
</dbReference>
<dbReference type="HOGENOM" id="CLU_104908_0_0_1"/>
<keyword evidence="2" id="KW-1185">Reference proteome</keyword>
<protein>
    <submittedName>
        <fullName evidence="1">Uncharacterized protein</fullName>
    </submittedName>
</protein>
<reference evidence="1" key="2">
    <citation type="submission" date="2024-10" db="UniProtKB">
        <authorList>
            <consortium name="EnsemblProtists"/>
        </authorList>
    </citation>
    <scope>IDENTIFICATION</scope>
</reference>
<dbReference type="AlphaFoldDB" id="A0A0D3K273"/>
<evidence type="ECO:0000313" key="1">
    <source>
        <dbReference type="EnsemblProtists" id="EOD29858"/>
    </source>
</evidence>
<accession>A0A0D3K273</accession>
<evidence type="ECO:0000313" key="2">
    <source>
        <dbReference type="Proteomes" id="UP000013827"/>
    </source>
</evidence>
<dbReference type="RefSeq" id="XP_005782287.1">
    <property type="nucleotide sequence ID" value="XM_005782230.1"/>
</dbReference>
<sequence>ATRTRRRRSSAPRLTTWPLAQARAVGGREGAGALVVDRGLEPLVHRGKLHAAGLDGAVLDPPDLLTDLGLDVERLYALPAGDAAAVETAPADASVLAEAEAEAEASAKAAAAGAQGEIPATSVEICVKTLASSVDEPVVVGRYNVETTPLAAVRRDVGAHLGIPLLEVEPAAAVASGDLRAAESLVEPGKVQVRFADGRVQALYVQSDETVETMRPRISAIMGVERCVSTT</sequence>